<dbReference type="GO" id="GO:0005886">
    <property type="term" value="C:plasma membrane"/>
    <property type="evidence" value="ECO:0007669"/>
    <property type="project" value="TreeGrafter"/>
</dbReference>
<evidence type="ECO:0000256" key="5">
    <source>
        <dbReference type="ARBA" id="ARBA00022989"/>
    </source>
</evidence>
<feature type="transmembrane region" description="Helical" evidence="7">
    <location>
        <begin position="339"/>
        <end position="360"/>
    </location>
</feature>
<feature type="transmembrane region" description="Helical" evidence="7">
    <location>
        <begin position="12"/>
        <end position="33"/>
    </location>
</feature>
<feature type="transmembrane region" description="Helical" evidence="7">
    <location>
        <begin position="187"/>
        <end position="208"/>
    </location>
</feature>
<keyword evidence="2" id="KW-0813">Transport</keyword>
<sequence>MDIRKFSFKRIFEILGPGLITAAMVLGPGTLTVCSKAGATMQYSTLWVIVVSVFFMIYFTRMAARVGCISSKSLLSIVEQNYGRTLSILMGLSVCFSCAGFQTGNTIGVGLSMDTLFGGGIAIWAVLFLIVTLLFIWTSSNFYNLLEKVMVFLVILMIVAFAGNLFRARIDGVELLKGFIPSVPSDVSILIAIASTSFSVAAAAGQVYMVQGKNWHLSDLKKGLRDAVIGIVTLGLLSAIIIVTSAAVLAPKGIQVNSAIDMALQLEPLLGPLAKWLFLIGLFAASFSSYVANAVMSGIFLADALHLGQSVNDKWVKIFASAVLALSTLVAVFFDSNPIQLIIFAQAMTVLGAPLVAVVLCFLSNNKKIMGVHKNTLSENIILNIATVWVIFLSSKQLLSLV</sequence>
<dbReference type="AlphaFoldDB" id="A0A8G2BV38"/>
<dbReference type="InterPro" id="IPR001046">
    <property type="entry name" value="NRAMP_fam"/>
</dbReference>
<dbReference type="Proteomes" id="UP000236725">
    <property type="component" value="Unassembled WGS sequence"/>
</dbReference>
<dbReference type="PANTHER" id="PTHR11706">
    <property type="entry name" value="SOLUTE CARRIER PROTEIN FAMILY 11 MEMBER"/>
    <property type="match status" value="1"/>
</dbReference>
<evidence type="ECO:0000313" key="8">
    <source>
        <dbReference type="EMBL" id="SEF58308.1"/>
    </source>
</evidence>
<dbReference type="PANTHER" id="PTHR11706:SF33">
    <property type="entry name" value="NATURAL RESISTANCE-ASSOCIATED MACROPHAGE PROTEIN 2"/>
    <property type="match status" value="1"/>
</dbReference>
<dbReference type="Pfam" id="PF01566">
    <property type="entry name" value="Nramp"/>
    <property type="match status" value="1"/>
</dbReference>
<feature type="transmembrane region" description="Helical" evidence="7">
    <location>
        <begin position="314"/>
        <end position="333"/>
    </location>
</feature>
<accession>A0A8G2BV38</accession>
<dbReference type="RefSeq" id="WP_103982536.1">
    <property type="nucleotide sequence ID" value="NZ_FNVS01000003.1"/>
</dbReference>
<feature type="transmembrane region" description="Helical" evidence="7">
    <location>
        <begin position="85"/>
        <end position="104"/>
    </location>
</feature>
<dbReference type="EMBL" id="FNVS01000003">
    <property type="protein sequence ID" value="SEF58308.1"/>
    <property type="molecule type" value="Genomic_DNA"/>
</dbReference>
<evidence type="ECO:0000256" key="3">
    <source>
        <dbReference type="ARBA" id="ARBA00022692"/>
    </source>
</evidence>
<keyword evidence="9" id="KW-1185">Reference proteome</keyword>
<name>A0A8G2BV38_9BACT</name>
<dbReference type="GO" id="GO:0034755">
    <property type="term" value="P:iron ion transmembrane transport"/>
    <property type="evidence" value="ECO:0007669"/>
    <property type="project" value="TreeGrafter"/>
</dbReference>
<keyword evidence="3 7" id="KW-0812">Transmembrane</keyword>
<reference evidence="8 9" key="1">
    <citation type="submission" date="2016-10" db="EMBL/GenBank/DDBJ databases">
        <authorList>
            <person name="Varghese N."/>
            <person name="Submissions S."/>
        </authorList>
    </citation>
    <scope>NUCLEOTIDE SEQUENCE [LARGE SCALE GENOMIC DNA]</scope>
    <source>
        <strain evidence="8 9">DSM 29073</strain>
    </source>
</reference>
<dbReference type="GO" id="GO:0005384">
    <property type="term" value="F:manganese ion transmembrane transporter activity"/>
    <property type="evidence" value="ECO:0007669"/>
    <property type="project" value="TreeGrafter"/>
</dbReference>
<keyword evidence="5 7" id="KW-1133">Transmembrane helix</keyword>
<organism evidence="8 9">
    <name type="scientific">Parabacteroides chinchillae</name>
    <dbReference type="NCBI Taxonomy" id="871327"/>
    <lineage>
        <taxon>Bacteria</taxon>
        <taxon>Pseudomonadati</taxon>
        <taxon>Bacteroidota</taxon>
        <taxon>Bacteroidia</taxon>
        <taxon>Bacteroidales</taxon>
        <taxon>Tannerellaceae</taxon>
        <taxon>Parabacteroides</taxon>
    </lineage>
</organism>
<feature type="transmembrane region" description="Helical" evidence="7">
    <location>
        <begin position="116"/>
        <end position="137"/>
    </location>
</feature>
<evidence type="ECO:0000256" key="1">
    <source>
        <dbReference type="ARBA" id="ARBA00004141"/>
    </source>
</evidence>
<comment type="subcellular location">
    <subcellularLocation>
        <location evidence="1">Membrane</location>
        <topology evidence="1">Multi-pass membrane protein</topology>
    </subcellularLocation>
</comment>
<evidence type="ECO:0000256" key="4">
    <source>
        <dbReference type="ARBA" id="ARBA00022847"/>
    </source>
</evidence>
<feature type="transmembrane region" description="Helical" evidence="7">
    <location>
        <begin position="228"/>
        <end position="250"/>
    </location>
</feature>
<protein>
    <submittedName>
        <fullName evidence="8">NRAMP (Natural resistance-associated macrophage protein) metal ion transporters</fullName>
    </submittedName>
</protein>
<feature type="transmembrane region" description="Helical" evidence="7">
    <location>
        <begin position="149"/>
        <end position="167"/>
    </location>
</feature>
<dbReference type="GO" id="GO:0015293">
    <property type="term" value="F:symporter activity"/>
    <property type="evidence" value="ECO:0007669"/>
    <property type="project" value="UniProtKB-KW"/>
</dbReference>
<feature type="transmembrane region" description="Helical" evidence="7">
    <location>
        <begin position="45"/>
        <end position="64"/>
    </location>
</feature>
<evidence type="ECO:0000256" key="6">
    <source>
        <dbReference type="ARBA" id="ARBA00023136"/>
    </source>
</evidence>
<comment type="caution">
    <text evidence="8">The sequence shown here is derived from an EMBL/GenBank/DDBJ whole genome shotgun (WGS) entry which is preliminary data.</text>
</comment>
<dbReference type="GO" id="GO:0015086">
    <property type="term" value="F:cadmium ion transmembrane transporter activity"/>
    <property type="evidence" value="ECO:0007669"/>
    <property type="project" value="TreeGrafter"/>
</dbReference>
<proteinExistence type="predicted"/>
<keyword evidence="4" id="KW-0769">Symport</keyword>
<evidence type="ECO:0000256" key="7">
    <source>
        <dbReference type="SAM" id="Phobius"/>
    </source>
</evidence>
<gene>
    <name evidence="8" type="ORF">SAMN05444001_1034</name>
</gene>
<feature type="transmembrane region" description="Helical" evidence="7">
    <location>
        <begin position="381"/>
        <end position="399"/>
    </location>
</feature>
<evidence type="ECO:0000313" key="9">
    <source>
        <dbReference type="Proteomes" id="UP000236725"/>
    </source>
</evidence>
<dbReference type="NCBIfam" id="NF037982">
    <property type="entry name" value="Nramp_1"/>
    <property type="match status" value="1"/>
</dbReference>
<feature type="transmembrane region" description="Helical" evidence="7">
    <location>
        <begin position="276"/>
        <end position="302"/>
    </location>
</feature>
<evidence type="ECO:0000256" key="2">
    <source>
        <dbReference type="ARBA" id="ARBA00022448"/>
    </source>
</evidence>
<keyword evidence="6 7" id="KW-0472">Membrane</keyword>
<dbReference type="Gene3D" id="1.20.1740.10">
    <property type="entry name" value="Amino acid/polyamine transporter I"/>
    <property type="match status" value="1"/>
</dbReference>